<protein>
    <submittedName>
        <fullName evidence="1">DUF2589 domain-containing protein</fullName>
    </submittedName>
</protein>
<dbReference type="Proteomes" id="UP000823638">
    <property type="component" value="Unassembled WGS sequence"/>
</dbReference>
<organism evidence="1 2">
    <name type="scientific">Candidatus Gallitreponema excrementavium</name>
    <dbReference type="NCBI Taxonomy" id="2840840"/>
    <lineage>
        <taxon>Bacteria</taxon>
        <taxon>Pseudomonadati</taxon>
        <taxon>Spirochaetota</taxon>
        <taxon>Spirochaetia</taxon>
        <taxon>Spirochaetales</taxon>
        <taxon>Candidatus Gallitreponema</taxon>
    </lineage>
</organism>
<gene>
    <name evidence="1" type="ORF">IAA81_00255</name>
</gene>
<evidence type="ECO:0000313" key="2">
    <source>
        <dbReference type="Proteomes" id="UP000823638"/>
    </source>
</evidence>
<dbReference type="EMBL" id="JADIMM010000006">
    <property type="protein sequence ID" value="MBO8456644.1"/>
    <property type="molecule type" value="Genomic_DNA"/>
</dbReference>
<reference evidence="1" key="1">
    <citation type="submission" date="2020-10" db="EMBL/GenBank/DDBJ databases">
        <authorList>
            <person name="Gilroy R."/>
        </authorList>
    </citation>
    <scope>NUCLEOTIDE SEQUENCE</scope>
    <source>
        <strain evidence="1">10532</strain>
    </source>
</reference>
<dbReference type="AlphaFoldDB" id="A0A9D9HMK9"/>
<comment type="caution">
    <text evidence="1">The sequence shown here is derived from an EMBL/GenBank/DDBJ whole genome shotgun (WGS) entry which is preliminary data.</text>
</comment>
<evidence type="ECO:0000313" key="1">
    <source>
        <dbReference type="EMBL" id="MBO8456644.1"/>
    </source>
</evidence>
<dbReference type="Pfam" id="PF11655">
    <property type="entry name" value="DUF2589"/>
    <property type="match status" value="1"/>
</dbReference>
<sequence length="193" mass="20712">MAENTDNEITQKFAGIPMADLISGPLTAVAESQIKLAETSYNYMMKIGFEDSGKTRLVEFDLNRPAESVGGYQNVKTHVQAPFLGLVPIPSLLVEDTTIEFQMEVSSTSTESSSVNTEASTSANAKYGFLGLGGNVTVSGKVTSARENTRSTNQSAKYQVRVYARQQEPTEGLARLMDILASCTAALPGTDNN</sequence>
<accession>A0A9D9HMK9</accession>
<dbReference type="InterPro" id="IPR024510">
    <property type="entry name" value="DUF2589"/>
</dbReference>
<name>A0A9D9HMK9_9SPIR</name>
<reference evidence="1" key="2">
    <citation type="journal article" date="2021" name="PeerJ">
        <title>Extensive microbial diversity within the chicken gut microbiome revealed by metagenomics and culture.</title>
        <authorList>
            <person name="Gilroy R."/>
            <person name="Ravi A."/>
            <person name="Getino M."/>
            <person name="Pursley I."/>
            <person name="Horton D.L."/>
            <person name="Alikhan N.F."/>
            <person name="Baker D."/>
            <person name="Gharbi K."/>
            <person name="Hall N."/>
            <person name="Watson M."/>
            <person name="Adriaenssens E.M."/>
            <person name="Foster-Nyarko E."/>
            <person name="Jarju S."/>
            <person name="Secka A."/>
            <person name="Antonio M."/>
            <person name="Oren A."/>
            <person name="Chaudhuri R.R."/>
            <person name="La Ragione R."/>
            <person name="Hildebrand F."/>
            <person name="Pallen M.J."/>
        </authorList>
    </citation>
    <scope>NUCLEOTIDE SEQUENCE</scope>
    <source>
        <strain evidence="1">10532</strain>
    </source>
</reference>
<proteinExistence type="predicted"/>